<dbReference type="InterPro" id="IPR027417">
    <property type="entry name" value="P-loop_NTPase"/>
</dbReference>
<dbReference type="InterPro" id="IPR054471">
    <property type="entry name" value="GPIID_WHD"/>
</dbReference>
<dbReference type="Gene3D" id="3.40.50.300">
    <property type="entry name" value="P-loop containing nucleotide triphosphate hydrolases"/>
    <property type="match status" value="1"/>
</dbReference>
<dbReference type="FunFam" id="3.40.50.300:FF:001638">
    <property type="entry name" value="NACHT and WD40 domain protein"/>
    <property type="match status" value="1"/>
</dbReference>
<accession>A0A6G1IVP5</accession>
<feature type="domain" description="NACHT" evidence="2">
    <location>
        <begin position="294"/>
        <end position="515"/>
    </location>
</feature>
<dbReference type="Pfam" id="PF06985">
    <property type="entry name" value="HET"/>
    <property type="match status" value="1"/>
</dbReference>
<sequence length="770" mass="87954">MRLLYFDSSGRLSSTDFSQKEIPPYAILSHTWGDAEFLFEDLANNTGKSKAGYKKIMFCGEQAASDQLHYFWVDTCCIDKSNPAEVQKAINSMFRWYKNAEKCYVFLQDVSAMKRKARSEDFEYTWEPAFWRSRWFTRGWTLQELLAPVSVEFFSQEWKKLGDKESLAQQIHEATGIPHRALQGAPMFQFSDKERFSWIQSRETTVEEDKAYALLGIFNVELPLCYNEGYACAFKRLQQEISKLNTCLQDLRSTDPRDDKRRIEDSKGGLLQDSYRWILENSDFQRWRDDQQSRLLWIKGNPGKGKTMLLCGIANELTDSTTKTALLSYFFCQATDSRINSATAVLRGLLYMLVHQRPSLVSHIQKKHDHAGKSLFEDANAWVALSEILSDVLRDPSLKGTYLIVDALDECTTGLPKLLDFIVQTSCVSACVKWIVSSRNWPDIEERIERAGQQVKLSLELNAASVSTAVQFYIRHRVAQLALDKSYKEKEKSAVLDHLASNANDTFLWVALVCQDLRTIPRWKVLAKLKAFPPGLDALYGRMMQHINSSDDADLCKRILALVAIVYRPVTLDELTYLCEPLEDMIDDLASVQQIVGLCGSFLTIRSSSVYFVHQSAKDFLCTKLVSNIFPIGIKEVHRAIFLRSLQIMPKTLQRDMYRLGALGYPTEQIEPPDPDPLAASRYSCIYWIDHLCDGNPSSSAEDKIWDEGAIDSFLRQQYLYWLEALSLCQSMSKGVASTARPEVFIGRKVESHPSCETNWYLISVRFSLG</sequence>
<dbReference type="Proteomes" id="UP000799291">
    <property type="component" value="Unassembled WGS sequence"/>
</dbReference>
<organism evidence="3 4">
    <name type="scientific">Lentithecium fluviatile CBS 122367</name>
    <dbReference type="NCBI Taxonomy" id="1168545"/>
    <lineage>
        <taxon>Eukaryota</taxon>
        <taxon>Fungi</taxon>
        <taxon>Dikarya</taxon>
        <taxon>Ascomycota</taxon>
        <taxon>Pezizomycotina</taxon>
        <taxon>Dothideomycetes</taxon>
        <taxon>Pleosporomycetidae</taxon>
        <taxon>Pleosporales</taxon>
        <taxon>Massarineae</taxon>
        <taxon>Lentitheciaceae</taxon>
        <taxon>Lentithecium</taxon>
    </lineage>
</organism>
<protein>
    <submittedName>
        <fullName evidence="3">HET-domain-containing protein</fullName>
    </submittedName>
</protein>
<evidence type="ECO:0000313" key="4">
    <source>
        <dbReference type="Proteomes" id="UP000799291"/>
    </source>
</evidence>
<keyword evidence="4" id="KW-1185">Reference proteome</keyword>
<dbReference type="OrthoDB" id="538223at2759"/>
<gene>
    <name evidence="3" type="ORF">K458DRAFT_71253</name>
</gene>
<evidence type="ECO:0000256" key="1">
    <source>
        <dbReference type="ARBA" id="ARBA00022737"/>
    </source>
</evidence>
<dbReference type="Pfam" id="PF24883">
    <property type="entry name" value="NPHP3_N"/>
    <property type="match status" value="1"/>
</dbReference>
<proteinExistence type="predicted"/>
<dbReference type="InterPro" id="IPR010730">
    <property type="entry name" value="HET"/>
</dbReference>
<dbReference type="PANTHER" id="PTHR10622">
    <property type="entry name" value="HET DOMAIN-CONTAINING PROTEIN"/>
    <property type="match status" value="1"/>
</dbReference>
<dbReference type="Pfam" id="PF22939">
    <property type="entry name" value="WHD_GPIID"/>
    <property type="match status" value="1"/>
</dbReference>
<dbReference type="EMBL" id="MU005588">
    <property type="protein sequence ID" value="KAF2682033.1"/>
    <property type="molecule type" value="Genomic_DNA"/>
</dbReference>
<name>A0A6G1IVP5_9PLEO</name>
<keyword evidence="1" id="KW-0677">Repeat</keyword>
<dbReference type="PROSITE" id="PS50837">
    <property type="entry name" value="NACHT"/>
    <property type="match status" value="1"/>
</dbReference>
<dbReference type="PANTHER" id="PTHR10622:SF13">
    <property type="entry name" value="NACHT DOMAIN-CONTAINING PROTEIN"/>
    <property type="match status" value="1"/>
</dbReference>
<dbReference type="SUPFAM" id="SSF52540">
    <property type="entry name" value="P-loop containing nucleoside triphosphate hydrolases"/>
    <property type="match status" value="1"/>
</dbReference>
<dbReference type="InterPro" id="IPR056884">
    <property type="entry name" value="NPHP3-like_N"/>
</dbReference>
<evidence type="ECO:0000313" key="3">
    <source>
        <dbReference type="EMBL" id="KAF2682033.1"/>
    </source>
</evidence>
<evidence type="ECO:0000259" key="2">
    <source>
        <dbReference type="PROSITE" id="PS50837"/>
    </source>
</evidence>
<reference evidence="3" key="1">
    <citation type="journal article" date="2020" name="Stud. Mycol.">
        <title>101 Dothideomycetes genomes: a test case for predicting lifestyles and emergence of pathogens.</title>
        <authorList>
            <person name="Haridas S."/>
            <person name="Albert R."/>
            <person name="Binder M."/>
            <person name="Bloem J."/>
            <person name="Labutti K."/>
            <person name="Salamov A."/>
            <person name="Andreopoulos B."/>
            <person name="Baker S."/>
            <person name="Barry K."/>
            <person name="Bills G."/>
            <person name="Bluhm B."/>
            <person name="Cannon C."/>
            <person name="Castanera R."/>
            <person name="Culley D."/>
            <person name="Daum C."/>
            <person name="Ezra D."/>
            <person name="Gonzalez J."/>
            <person name="Henrissat B."/>
            <person name="Kuo A."/>
            <person name="Liang C."/>
            <person name="Lipzen A."/>
            <person name="Lutzoni F."/>
            <person name="Magnuson J."/>
            <person name="Mondo S."/>
            <person name="Nolan M."/>
            <person name="Ohm R."/>
            <person name="Pangilinan J."/>
            <person name="Park H.-J."/>
            <person name="Ramirez L."/>
            <person name="Alfaro M."/>
            <person name="Sun H."/>
            <person name="Tritt A."/>
            <person name="Yoshinaga Y."/>
            <person name="Zwiers L.-H."/>
            <person name="Turgeon B."/>
            <person name="Goodwin S."/>
            <person name="Spatafora J."/>
            <person name="Crous P."/>
            <person name="Grigoriev I."/>
        </authorList>
    </citation>
    <scope>NUCLEOTIDE SEQUENCE</scope>
    <source>
        <strain evidence="3">CBS 122367</strain>
    </source>
</reference>
<dbReference type="InterPro" id="IPR007111">
    <property type="entry name" value="NACHT_NTPase"/>
</dbReference>
<dbReference type="AlphaFoldDB" id="A0A6G1IVP5"/>